<dbReference type="InterPro" id="IPR025487">
    <property type="entry name" value="DUF4379"/>
</dbReference>
<dbReference type="PANTHER" id="PTHR37317:SF1">
    <property type="entry name" value="ZINC-RIBBON DOMAIN-CONTAINING PROTEIN-RELATED"/>
    <property type="match status" value="1"/>
</dbReference>
<feature type="domain" description="Treble clef zinc finger" evidence="1">
    <location>
        <begin position="522"/>
        <end position="575"/>
    </location>
</feature>
<proteinExistence type="predicted"/>
<evidence type="ECO:0000313" key="3">
    <source>
        <dbReference type="Proteomes" id="UP000578352"/>
    </source>
</evidence>
<organism evidence="2 3">
    <name type="scientific">Leifsonia shinshuensis</name>
    <dbReference type="NCBI Taxonomy" id="150026"/>
    <lineage>
        <taxon>Bacteria</taxon>
        <taxon>Bacillati</taxon>
        <taxon>Actinomycetota</taxon>
        <taxon>Actinomycetes</taxon>
        <taxon>Micrococcales</taxon>
        <taxon>Microbacteriaceae</taxon>
        <taxon>Leifsonia</taxon>
    </lineage>
</organism>
<sequence>MPRSVQRQLPLRIAPHDYETVESFTTRLCRENNLEVKVEAIAAEIRKHDNIPIGAARRRLACEFGGLREESDAFLSPLRHDDGSECSRCRMGLEDRWVCRLCSNGEAIEQVPHFGPFVCAIHRLWIAPGVRPEDHALISADHSTADACLQKLVEAQRVNGSLYREVTRIARYWAACSGRRSRDVDVFPQAVFALHLITDERLITTICDRSRTYAESHGLLHAAVAAAITENPAVITDRLWLLLRPVLRAVHETLMGLACPKSGPHDLFPGAHDLLRSVGLAPVARPLEPFSRTIDMLHSMPSDRLHAEIISRAIRPPVTQTIDEIDEETTVPIDFICPTGHRYQSSVRVLSAALHKGNSGCPYCGPRARPYPGETSLAMRAPNVAADWDWDRNPELNPDTVGLGAVLVHWKCRSGHGRSQTVSQRVRRGCVECKRRPDFESLSFTAHNPVASAQFRPELNDGKTLDGVRAFSTQVFTWQCELGHLWSVACSSRSKGNGCPICRNRVLLVGFNDLQSREPSVAKDWDYERNNGLTPKDVIYCSSKLRHWRCSRGHRYSASPASRSRDVTGCPYCSGSRVDGSTTSLRARFPEVARQLHPYLNSFAADEVTAGSQKSAIFACDAGHLYIRVIHTRTRRGLGCTVCA</sequence>
<evidence type="ECO:0000313" key="2">
    <source>
        <dbReference type="EMBL" id="NYJ25595.1"/>
    </source>
</evidence>
<dbReference type="Pfam" id="PF14311">
    <property type="entry name" value="DUF4379"/>
    <property type="match status" value="2"/>
</dbReference>
<comment type="caution">
    <text evidence="2">The sequence shown here is derived from an EMBL/GenBank/DDBJ whole genome shotgun (WGS) entry which is preliminary data.</text>
</comment>
<feature type="domain" description="Treble clef zinc finger" evidence="1">
    <location>
        <begin position="453"/>
        <end position="505"/>
    </location>
</feature>
<dbReference type="EMBL" id="JACCFL010000001">
    <property type="protein sequence ID" value="NYJ25595.1"/>
    <property type="molecule type" value="Genomic_DNA"/>
</dbReference>
<protein>
    <recommendedName>
        <fullName evidence="1">Treble clef zinc finger domain-containing protein</fullName>
    </recommendedName>
</protein>
<dbReference type="PANTHER" id="PTHR37317">
    <property type="entry name" value="BLR8090 PROTEIN"/>
    <property type="match status" value="1"/>
</dbReference>
<accession>A0A853D4N4</accession>
<dbReference type="AlphaFoldDB" id="A0A853D4N4"/>
<gene>
    <name evidence="2" type="ORF">HNR13_003882</name>
</gene>
<dbReference type="Proteomes" id="UP000578352">
    <property type="component" value="Unassembled WGS sequence"/>
</dbReference>
<dbReference type="RefSeq" id="WP_179608377.1">
    <property type="nucleotide sequence ID" value="NZ_BAABEH010000001.1"/>
</dbReference>
<reference evidence="2 3" key="1">
    <citation type="submission" date="2020-07" db="EMBL/GenBank/DDBJ databases">
        <title>Sequencing the genomes of 1000 actinobacteria strains.</title>
        <authorList>
            <person name="Klenk H.-P."/>
        </authorList>
    </citation>
    <scope>NUCLEOTIDE SEQUENCE [LARGE SCALE GENOMIC DNA]</scope>
    <source>
        <strain evidence="2 3">DSM 15165</strain>
    </source>
</reference>
<name>A0A853D4N4_9MICO</name>
<evidence type="ECO:0000259" key="1">
    <source>
        <dbReference type="Pfam" id="PF14311"/>
    </source>
</evidence>